<evidence type="ECO:0000259" key="7">
    <source>
        <dbReference type="Pfam" id="PF00482"/>
    </source>
</evidence>
<protein>
    <submittedName>
        <fullName evidence="8">Pilus assembly protein</fullName>
    </submittedName>
</protein>
<evidence type="ECO:0000256" key="1">
    <source>
        <dbReference type="ARBA" id="ARBA00004651"/>
    </source>
</evidence>
<dbReference type="Pfam" id="PF00482">
    <property type="entry name" value="T2SSF"/>
    <property type="match status" value="1"/>
</dbReference>
<evidence type="ECO:0000256" key="6">
    <source>
        <dbReference type="SAM" id="Phobius"/>
    </source>
</evidence>
<gene>
    <name evidence="8" type="ORF">GR167_02950</name>
</gene>
<evidence type="ECO:0000256" key="4">
    <source>
        <dbReference type="ARBA" id="ARBA00022989"/>
    </source>
</evidence>
<dbReference type="PANTHER" id="PTHR35007">
    <property type="entry name" value="INTEGRAL MEMBRANE PROTEIN-RELATED"/>
    <property type="match status" value="1"/>
</dbReference>
<keyword evidence="5 6" id="KW-0472">Membrane</keyword>
<accession>A0A6L8LM94</accession>
<feature type="transmembrane region" description="Helical" evidence="6">
    <location>
        <begin position="104"/>
        <end position="122"/>
    </location>
</feature>
<dbReference type="Gene3D" id="1.20.81.30">
    <property type="entry name" value="Type II secretion system (T2SS), domain F"/>
    <property type="match status" value="1"/>
</dbReference>
<evidence type="ECO:0000256" key="3">
    <source>
        <dbReference type="ARBA" id="ARBA00022692"/>
    </source>
</evidence>
<sequence length="332" mass="36360">MSELLQNLHIGPIDIAIFVTVSILTGGLLFQSNSEKGRGSLLRRRLNRVTGKETGRMASANDPIDAELRRRQIRSAMKNGEKDSGPSITAKLRQAGLNWSKPKYVLVTIMTIMVVWCALVLGVAKKPLLMLVVAVPLGGALPYFYVLRTIKKRLKQFANEFPSAIDIIVRGVSAGLPLSECLKTIANEAREPVRSEFNQLINDQSVGIPLEKACHRLAVRVPLPETSFFAIVLAVQSRSGGSLSEILTNLSTVVRGRKMLDAQIQTMSAEAKMSGRIIGAMPLLVAASLFYLSPDYITILTTTTVGNLILAGCLFWMFTGVMVMKKMINFKV</sequence>
<feature type="transmembrane region" description="Helical" evidence="6">
    <location>
        <begin position="12"/>
        <end position="30"/>
    </location>
</feature>
<dbReference type="Proteomes" id="UP000479043">
    <property type="component" value="Unassembled WGS sequence"/>
</dbReference>
<keyword evidence="4 6" id="KW-1133">Transmembrane helix</keyword>
<dbReference type="RefSeq" id="WP_160971959.1">
    <property type="nucleotide sequence ID" value="NZ_WWEN01000002.1"/>
</dbReference>
<feature type="transmembrane region" description="Helical" evidence="6">
    <location>
        <begin position="273"/>
        <end position="292"/>
    </location>
</feature>
<dbReference type="GO" id="GO:0005886">
    <property type="term" value="C:plasma membrane"/>
    <property type="evidence" value="ECO:0007669"/>
    <property type="project" value="UniProtKB-SubCell"/>
</dbReference>
<keyword evidence="9" id="KW-1185">Reference proteome</keyword>
<dbReference type="EMBL" id="WWEN01000002">
    <property type="protein sequence ID" value="MYM54249.1"/>
    <property type="molecule type" value="Genomic_DNA"/>
</dbReference>
<dbReference type="InterPro" id="IPR018076">
    <property type="entry name" value="T2SS_GspF_dom"/>
</dbReference>
<evidence type="ECO:0000256" key="2">
    <source>
        <dbReference type="ARBA" id="ARBA00022475"/>
    </source>
</evidence>
<dbReference type="AlphaFoldDB" id="A0A6L8LM94"/>
<comment type="caution">
    <text evidence="8">The sequence shown here is derived from an EMBL/GenBank/DDBJ whole genome shotgun (WGS) entry which is preliminary data.</text>
</comment>
<comment type="subcellular location">
    <subcellularLocation>
        <location evidence="1">Cell membrane</location>
        <topology evidence="1">Multi-pass membrane protein</topology>
    </subcellularLocation>
</comment>
<feature type="domain" description="Type II secretion system protein GspF" evidence="7">
    <location>
        <begin position="166"/>
        <end position="288"/>
    </location>
</feature>
<evidence type="ECO:0000313" key="9">
    <source>
        <dbReference type="Proteomes" id="UP000479043"/>
    </source>
</evidence>
<keyword evidence="2" id="KW-1003">Cell membrane</keyword>
<feature type="transmembrane region" description="Helical" evidence="6">
    <location>
        <begin position="304"/>
        <end position="324"/>
    </location>
</feature>
<dbReference type="PANTHER" id="PTHR35007:SF1">
    <property type="entry name" value="PILUS ASSEMBLY PROTEIN"/>
    <property type="match status" value="1"/>
</dbReference>
<evidence type="ECO:0000313" key="8">
    <source>
        <dbReference type="EMBL" id="MYM54249.1"/>
    </source>
</evidence>
<keyword evidence="3 6" id="KW-0812">Transmembrane</keyword>
<dbReference type="InterPro" id="IPR042094">
    <property type="entry name" value="T2SS_GspF_sf"/>
</dbReference>
<name>A0A6L8LM94_9RHOB</name>
<proteinExistence type="predicted"/>
<feature type="transmembrane region" description="Helical" evidence="6">
    <location>
        <begin position="128"/>
        <end position="147"/>
    </location>
</feature>
<reference evidence="8 9" key="1">
    <citation type="submission" date="2020-01" db="EMBL/GenBank/DDBJ databases">
        <authorList>
            <person name="Chen S."/>
        </authorList>
    </citation>
    <scope>NUCLEOTIDE SEQUENCE [LARGE SCALE GENOMIC DNA]</scope>
    <source>
        <strain evidence="8 9">GS-10</strain>
    </source>
</reference>
<evidence type="ECO:0000256" key="5">
    <source>
        <dbReference type="ARBA" id="ARBA00023136"/>
    </source>
</evidence>
<organism evidence="8 9">
    <name type="scientific">Thalassovita mangrovi</name>
    <dbReference type="NCBI Taxonomy" id="2692236"/>
    <lineage>
        <taxon>Bacteria</taxon>
        <taxon>Pseudomonadati</taxon>
        <taxon>Pseudomonadota</taxon>
        <taxon>Alphaproteobacteria</taxon>
        <taxon>Rhodobacterales</taxon>
        <taxon>Roseobacteraceae</taxon>
        <taxon>Thalassovita</taxon>
    </lineage>
</organism>